<keyword evidence="2" id="KW-1003">Cell membrane</keyword>
<reference evidence="7" key="1">
    <citation type="submission" date="2020-12" db="EMBL/GenBank/DDBJ databases">
        <title>Bacterial taxonomy.</title>
        <authorList>
            <person name="Pan X."/>
        </authorList>
    </citation>
    <scope>NUCLEOTIDE SEQUENCE</scope>
    <source>
        <strain evidence="7">KCTC 52957</strain>
    </source>
</reference>
<feature type="transmembrane region" description="Helical" evidence="6">
    <location>
        <begin position="146"/>
        <end position="171"/>
    </location>
</feature>
<keyword evidence="8" id="KW-1185">Reference proteome</keyword>
<dbReference type="PANTHER" id="PTHR30213:SF0">
    <property type="entry name" value="UPF0761 MEMBRANE PROTEIN YIHY"/>
    <property type="match status" value="1"/>
</dbReference>
<dbReference type="Pfam" id="PF03631">
    <property type="entry name" value="Virul_fac_BrkB"/>
    <property type="match status" value="1"/>
</dbReference>
<evidence type="ECO:0000256" key="3">
    <source>
        <dbReference type="ARBA" id="ARBA00022692"/>
    </source>
</evidence>
<dbReference type="Proteomes" id="UP000642488">
    <property type="component" value="Unassembled WGS sequence"/>
</dbReference>
<dbReference type="EMBL" id="JAEKPD010000002">
    <property type="protein sequence ID" value="MBJ3761750.1"/>
    <property type="molecule type" value="Genomic_DNA"/>
</dbReference>
<evidence type="ECO:0000256" key="2">
    <source>
        <dbReference type="ARBA" id="ARBA00022475"/>
    </source>
</evidence>
<gene>
    <name evidence="7" type="ORF">ILP92_03180</name>
</gene>
<dbReference type="NCBIfam" id="TIGR00765">
    <property type="entry name" value="yihY_not_rbn"/>
    <property type="match status" value="1"/>
</dbReference>
<evidence type="ECO:0000256" key="4">
    <source>
        <dbReference type="ARBA" id="ARBA00022989"/>
    </source>
</evidence>
<sequence length="282" mass="29528">MSDTTSTRTSGGVLSLAKSVKDEADRIKLTLIGAGVAFFGLLALFPGIGALMAVSGLLVEPDVIVGQMETLATVLPEAAAEIILGQARAVTGGNSQGLGLAALAGLTLTFYSASKAMQGLMDGLNLVHDTTDNRGMIGRTLTKMGLTLGLILGVLLCVAVAALVPIVLSWLPFARQTEMLVMVLRWPALLVIAACGIALTYRVAPSHDFAGWKMIFPGAALACVLWIVGSLGFAIYVRYFGSYNETFGAIGGTIILLVWMWLSACIVLLGAVLSKILEDRAK</sequence>
<evidence type="ECO:0000256" key="6">
    <source>
        <dbReference type="SAM" id="Phobius"/>
    </source>
</evidence>
<dbReference type="InterPro" id="IPR017039">
    <property type="entry name" value="Virul_fac_BrkB"/>
</dbReference>
<feature type="transmembrane region" description="Helical" evidence="6">
    <location>
        <begin position="249"/>
        <end position="273"/>
    </location>
</feature>
<evidence type="ECO:0000313" key="8">
    <source>
        <dbReference type="Proteomes" id="UP000642488"/>
    </source>
</evidence>
<dbReference type="AlphaFoldDB" id="A0A934IFP9"/>
<comment type="subcellular location">
    <subcellularLocation>
        <location evidence="1">Cell membrane</location>
        <topology evidence="1">Multi-pass membrane protein</topology>
    </subcellularLocation>
</comment>
<dbReference type="PANTHER" id="PTHR30213">
    <property type="entry name" value="INNER MEMBRANE PROTEIN YHJD"/>
    <property type="match status" value="1"/>
</dbReference>
<name>A0A934IFP9_9RHOB</name>
<feature type="transmembrane region" description="Helical" evidence="6">
    <location>
        <begin position="31"/>
        <end position="59"/>
    </location>
</feature>
<comment type="caution">
    <text evidence="7">The sequence shown here is derived from an EMBL/GenBank/DDBJ whole genome shotgun (WGS) entry which is preliminary data.</text>
</comment>
<keyword evidence="5 6" id="KW-0472">Membrane</keyword>
<dbReference type="GO" id="GO:0005886">
    <property type="term" value="C:plasma membrane"/>
    <property type="evidence" value="ECO:0007669"/>
    <property type="project" value="UniProtKB-SubCell"/>
</dbReference>
<feature type="transmembrane region" description="Helical" evidence="6">
    <location>
        <begin position="183"/>
        <end position="203"/>
    </location>
</feature>
<keyword evidence="4 6" id="KW-1133">Transmembrane helix</keyword>
<protein>
    <submittedName>
        <fullName evidence="7">YihY/virulence factor BrkB family protein</fullName>
    </submittedName>
</protein>
<proteinExistence type="predicted"/>
<organism evidence="7 8">
    <name type="scientific">Palleronia pontilimi</name>
    <dbReference type="NCBI Taxonomy" id="1964209"/>
    <lineage>
        <taxon>Bacteria</taxon>
        <taxon>Pseudomonadati</taxon>
        <taxon>Pseudomonadota</taxon>
        <taxon>Alphaproteobacteria</taxon>
        <taxon>Rhodobacterales</taxon>
        <taxon>Roseobacteraceae</taxon>
        <taxon>Palleronia</taxon>
    </lineage>
</organism>
<evidence type="ECO:0000256" key="1">
    <source>
        <dbReference type="ARBA" id="ARBA00004651"/>
    </source>
</evidence>
<accession>A0A934IFP9</accession>
<evidence type="ECO:0000313" key="7">
    <source>
        <dbReference type="EMBL" id="MBJ3761750.1"/>
    </source>
</evidence>
<keyword evidence="3 6" id="KW-0812">Transmembrane</keyword>
<feature type="transmembrane region" description="Helical" evidence="6">
    <location>
        <begin position="215"/>
        <end position="237"/>
    </location>
</feature>
<dbReference type="PIRSF" id="PIRSF035875">
    <property type="entry name" value="RNase_BN"/>
    <property type="match status" value="1"/>
</dbReference>
<evidence type="ECO:0000256" key="5">
    <source>
        <dbReference type="ARBA" id="ARBA00023136"/>
    </source>
</evidence>
<dbReference type="RefSeq" id="WP_198914930.1">
    <property type="nucleotide sequence ID" value="NZ_JAEKPD010000002.1"/>
</dbReference>